<dbReference type="Proteomes" id="UP000283509">
    <property type="component" value="Unassembled WGS sequence"/>
</dbReference>
<dbReference type="Gene3D" id="2.60.120.200">
    <property type="match status" value="1"/>
</dbReference>
<dbReference type="OrthoDB" id="4781at2759"/>
<proteinExistence type="inferred from homology"/>
<dbReference type="CDD" id="cd08024">
    <property type="entry name" value="GH16_CCF"/>
    <property type="match status" value="1"/>
</dbReference>
<dbReference type="GO" id="GO:0005975">
    <property type="term" value="P:carbohydrate metabolic process"/>
    <property type="evidence" value="ECO:0007669"/>
    <property type="project" value="InterPro"/>
</dbReference>
<dbReference type="Pfam" id="PF00722">
    <property type="entry name" value="Glyco_hydro_16"/>
    <property type="match status" value="1"/>
</dbReference>
<evidence type="ECO:0000256" key="1">
    <source>
        <dbReference type="ARBA" id="ARBA00006865"/>
    </source>
</evidence>
<dbReference type="EMBL" id="QCYY01001796">
    <property type="protein sequence ID" value="ROT75247.1"/>
    <property type="molecule type" value="Genomic_DNA"/>
</dbReference>
<organism evidence="3 4">
    <name type="scientific">Penaeus vannamei</name>
    <name type="common">Whiteleg shrimp</name>
    <name type="synonym">Litopenaeus vannamei</name>
    <dbReference type="NCBI Taxonomy" id="6689"/>
    <lineage>
        <taxon>Eukaryota</taxon>
        <taxon>Metazoa</taxon>
        <taxon>Ecdysozoa</taxon>
        <taxon>Arthropoda</taxon>
        <taxon>Crustacea</taxon>
        <taxon>Multicrustacea</taxon>
        <taxon>Malacostraca</taxon>
        <taxon>Eumalacostraca</taxon>
        <taxon>Eucarida</taxon>
        <taxon>Decapoda</taxon>
        <taxon>Dendrobranchiata</taxon>
        <taxon>Penaeoidea</taxon>
        <taxon>Penaeidae</taxon>
        <taxon>Penaeus</taxon>
    </lineage>
</organism>
<feature type="domain" description="GH16" evidence="2">
    <location>
        <begin position="44"/>
        <end position="394"/>
    </location>
</feature>
<dbReference type="PANTHER" id="PTHR10963">
    <property type="entry name" value="GLYCOSYL HYDROLASE-RELATED"/>
    <property type="match status" value="1"/>
</dbReference>
<name>A0A423TFV7_PENVA</name>
<comment type="caution">
    <text evidence="3">The sequence shown here is derived from an EMBL/GenBank/DDBJ whole genome shotgun (WGS) entry which is preliminary data.</text>
</comment>
<reference evidence="3 4" key="2">
    <citation type="submission" date="2019-01" db="EMBL/GenBank/DDBJ databases">
        <title>The decoding of complex shrimp genome reveals the adaptation for benthos swimmer, frequently molting mechanism and breeding impact on genome.</title>
        <authorList>
            <person name="Sun Y."/>
            <person name="Gao Y."/>
            <person name="Yu Y."/>
        </authorList>
    </citation>
    <scope>NUCLEOTIDE SEQUENCE [LARGE SCALE GENOMIC DNA]</scope>
    <source>
        <tissue evidence="3">Muscle</tissue>
    </source>
</reference>
<comment type="similarity">
    <text evidence="1">Belongs to the glycosyl hydrolase 16 family.</text>
</comment>
<gene>
    <name evidence="3" type="ORF">C7M84_006199</name>
</gene>
<dbReference type="PANTHER" id="PTHR10963:SF55">
    <property type="entry name" value="GLYCOSIDE HYDROLASE FAMILY 16 PROTEIN"/>
    <property type="match status" value="1"/>
</dbReference>
<evidence type="ECO:0000259" key="2">
    <source>
        <dbReference type="PROSITE" id="PS51762"/>
    </source>
</evidence>
<sequence>MTRNLKSQRPSIKGLEGSVDATVLLSHSRMKGFVASVLLLACGALAADIVEPEDCASFPCMIFEDNFDYLDNDVWEHELTMSGGGNWEFQAYVNNRSISYTRDSTLFIKPELTANWKGDDFLTSGTLDLWGMNGRGDVCTGNSYYGCSRTGSSSNLVNPVLSARLRTMSNFAFRYGRIEIRAKMPRGDWLWPAIWMLPRNWPYGAWPASGEIDILESRGNDNFGTLGNQYGGTTLHWGPFWPYNFFEKTHVEYSANQGSFADDFHVWRLDWTKDGMEFYVDEVLQLTIDPGSSFWDFAGMDSAVYDNPWAAGSKMAPFDQKFYLILNVAVGGTNGFFPDDVAAKPWSNLSPTAFLDFWNARDEWLPSWQAGEDRISEGAAMQVDYVRVWKMESAEQ</sequence>
<dbReference type="GO" id="GO:0004553">
    <property type="term" value="F:hydrolase activity, hydrolyzing O-glycosyl compounds"/>
    <property type="evidence" value="ECO:0007669"/>
    <property type="project" value="InterPro"/>
</dbReference>
<dbReference type="InterPro" id="IPR013320">
    <property type="entry name" value="ConA-like_dom_sf"/>
</dbReference>
<dbReference type="SUPFAM" id="SSF49899">
    <property type="entry name" value="Concanavalin A-like lectins/glucanases"/>
    <property type="match status" value="1"/>
</dbReference>
<evidence type="ECO:0000313" key="4">
    <source>
        <dbReference type="Proteomes" id="UP000283509"/>
    </source>
</evidence>
<reference evidence="3 4" key="1">
    <citation type="submission" date="2018-04" db="EMBL/GenBank/DDBJ databases">
        <authorList>
            <person name="Zhang X."/>
            <person name="Yuan J."/>
            <person name="Li F."/>
            <person name="Xiang J."/>
        </authorList>
    </citation>
    <scope>NUCLEOTIDE SEQUENCE [LARGE SCALE GENOMIC DNA]</scope>
    <source>
        <tissue evidence="3">Muscle</tissue>
    </source>
</reference>
<evidence type="ECO:0000313" key="3">
    <source>
        <dbReference type="EMBL" id="ROT75247.1"/>
    </source>
</evidence>
<accession>A0A423TFV7</accession>
<dbReference type="InterPro" id="IPR000757">
    <property type="entry name" value="Beta-glucanase-like"/>
</dbReference>
<dbReference type="InterPro" id="IPR050546">
    <property type="entry name" value="Glycosyl_Hydrlase_16"/>
</dbReference>
<dbReference type="AlphaFoldDB" id="A0A423TFV7"/>
<keyword evidence="4" id="KW-1185">Reference proteome</keyword>
<protein>
    <submittedName>
        <fullName evidence="3">Beta-1,3-glucan binding protein</fullName>
    </submittedName>
</protein>
<dbReference type="STRING" id="6689.A0A423TFV7"/>
<dbReference type="PROSITE" id="PS51762">
    <property type="entry name" value="GH16_2"/>
    <property type="match status" value="1"/>
</dbReference>